<name>A0A812JKX3_9DINO</name>
<proteinExistence type="predicted"/>
<dbReference type="EMBL" id="CAJNDS010000466">
    <property type="protein sequence ID" value="CAE7208995.1"/>
    <property type="molecule type" value="Genomic_DNA"/>
</dbReference>
<accession>A0A812JKX3</accession>
<organism evidence="2 3">
    <name type="scientific">Symbiodinium natans</name>
    <dbReference type="NCBI Taxonomy" id="878477"/>
    <lineage>
        <taxon>Eukaryota</taxon>
        <taxon>Sar</taxon>
        <taxon>Alveolata</taxon>
        <taxon>Dinophyceae</taxon>
        <taxon>Suessiales</taxon>
        <taxon>Symbiodiniaceae</taxon>
        <taxon>Symbiodinium</taxon>
    </lineage>
</organism>
<keyword evidence="3" id="KW-1185">Reference proteome</keyword>
<keyword evidence="1" id="KW-0732">Signal</keyword>
<evidence type="ECO:0000256" key="1">
    <source>
        <dbReference type="SAM" id="SignalP"/>
    </source>
</evidence>
<evidence type="ECO:0000313" key="2">
    <source>
        <dbReference type="EMBL" id="CAE7208995.1"/>
    </source>
</evidence>
<dbReference type="AlphaFoldDB" id="A0A812JKX3"/>
<feature type="chain" id="PRO_5032306320" evidence="1">
    <location>
        <begin position="20"/>
        <end position="589"/>
    </location>
</feature>
<protein>
    <submittedName>
        <fullName evidence="2">SmE protein</fullName>
    </submittedName>
</protein>
<feature type="signal peptide" evidence="1">
    <location>
        <begin position="1"/>
        <end position="19"/>
    </location>
</feature>
<sequence length="589" mass="64042">MKLWHRGFLVGCLATLLGAVKRPNLRLGPDVRPGDGPGFGHSHTLISLLETHSALSDEVKSDIQDLFSAVSAQSIPDVRQFDRYISSLATALVSLSEKVGAPYLQDPLSQILKVIDKTLKPGILDQHAATEQAIARADQGVLDCYHTLWRGLNASNAIRDSLAGKSQAIKSCYSSVAAASDGVAAALVSLPRLLSTRASDCENLLAASDVSKAPLQAWATSCDHHDSPSVGTYLMKQLMHWEELLQQYDDTEKRCKESTQSYETQVVRYNSMKSRQSDGADCRPLQADMDAAACKQALDRIESCQTYSSCMNESIGDRRALHASQCKVEVTLKAQWYALESMKCLLEAYEDHGGSEDLVSRFATCKSRDPESYKLQFLSLRGCHAVEADLADALASANANSTTSRECAVTKEPQNDPSLAGTAAYAATYYRGFEATKCTAKCCSQPPYVTSTTTTTSTTTVSTTTTSTAVCNATTVNMERTKQGSCTKLTDGRPRWVAGLSPAPGTPEEALKEFGLALAIKSAKVMNTSKLETPETEIPHVVMDADKKLTVYFKHPGSCDEQRRVLEKVLPAGRSIKMHRCRGTDDYFV</sequence>
<dbReference type="OrthoDB" id="441989at2759"/>
<comment type="caution">
    <text evidence="2">The sequence shown here is derived from an EMBL/GenBank/DDBJ whole genome shotgun (WGS) entry which is preliminary data.</text>
</comment>
<evidence type="ECO:0000313" key="3">
    <source>
        <dbReference type="Proteomes" id="UP000604046"/>
    </source>
</evidence>
<dbReference type="Proteomes" id="UP000604046">
    <property type="component" value="Unassembled WGS sequence"/>
</dbReference>
<gene>
    <name evidence="2" type="primary">SmE</name>
    <name evidence="2" type="ORF">SNAT2548_LOCUS6867</name>
</gene>
<reference evidence="2" key="1">
    <citation type="submission" date="2021-02" db="EMBL/GenBank/DDBJ databases">
        <authorList>
            <person name="Dougan E. K."/>
            <person name="Rhodes N."/>
            <person name="Thang M."/>
            <person name="Chan C."/>
        </authorList>
    </citation>
    <scope>NUCLEOTIDE SEQUENCE</scope>
</reference>